<dbReference type="GO" id="GO:0000155">
    <property type="term" value="F:phosphorelay sensor kinase activity"/>
    <property type="evidence" value="ECO:0007669"/>
    <property type="project" value="InterPro"/>
</dbReference>
<dbReference type="GO" id="GO:0016020">
    <property type="term" value="C:membrane"/>
    <property type="evidence" value="ECO:0007669"/>
    <property type="project" value="InterPro"/>
</dbReference>
<dbReference type="PANTHER" id="PTHR24421:SF62">
    <property type="entry name" value="SENSORY TRANSDUCTION HISTIDINE KINASE"/>
    <property type="match status" value="1"/>
</dbReference>
<name>A0A5J4KJL9_9CHLR</name>
<dbReference type="InterPro" id="IPR036890">
    <property type="entry name" value="HATPase_C_sf"/>
</dbReference>
<evidence type="ECO:0000313" key="5">
    <source>
        <dbReference type="EMBL" id="GER87933.1"/>
    </source>
</evidence>
<dbReference type="Pfam" id="PF07730">
    <property type="entry name" value="HisKA_3"/>
    <property type="match status" value="1"/>
</dbReference>
<dbReference type="InterPro" id="IPR011712">
    <property type="entry name" value="Sig_transdc_His_kin_sub3_dim/P"/>
</dbReference>
<dbReference type="InterPro" id="IPR050482">
    <property type="entry name" value="Sensor_HK_TwoCompSys"/>
</dbReference>
<dbReference type="RefSeq" id="WP_151755878.1">
    <property type="nucleotide sequence ID" value="NZ_BKZW01000001.1"/>
</dbReference>
<dbReference type="Gene3D" id="3.30.450.40">
    <property type="match status" value="1"/>
</dbReference>
<dbReference type="Pfam" id="PF13185">
    <property type="entry name" value="GAF_2"/>
    <property type="match status" value="1"/>
</dbReference>
<dbReference type="SMART" id="SM00065">
    <property type="entry name" value="GAF"/>
    <property type="match status" value="1"/>
</dbReference>
<protein>
    <submittedName>
        <fullName evidence="5">Sensor histidine kinase</fullName>
    </submittedName>
</protein>
<evidence type="ECO:0000313" key="6">
    <source>
        <dbReference type="Proteomes" id="UP000326912"/>
    </source>
</evidence>
<sequence>MQHEPQEQPEAPSLLDGNRELAVLYTIASYLNRQVDVHDALQEVLTHVTQLLGLRTGWVWIFDDKGDPVVAAAQSLPPYLADHSERMCGSCVCLDTYREGAVEEASNINVLRCSRLKNAERDSDPTALGLRFHSSVPIYAGSTMLAVLNVASEDWRELRPDELQLLHIISDQIGLAMQRALLSAEHTRAAARLATTEERNRLAREIHDTMAQGLAAIALQLETADAIIESRPERAHELIQRALVLTRHNLEEARRSVMDLRAASLQEHTLPEALASMAAAEPLPVVQYSYTPMIGFPALPARIEASLYRIAQEALTNARKHAHAQQIEMHLTAEETWISLSIQDDGIGFDADTTLQQSGPNTGHFGLTGMGERVHILGGNMCILSEKDAGTCIEISVPY</sequence>
<keyword evidence="2 5" id="KW-0418">Kinase</keyword>
<dbReference type="PANTHER" id="PTHR24421">
    <property type="entry name" value="NITRATE/NITRITE SENSOR PROTEIN NARX-RELATED"/>
    <property type="match status" value="1"/>
</dbReference>
<evidence type="ECO:0000256" key="1">
    <source>
        <dbReference type="ARBA" id="ARBA00022679"/>
    </source>
</evidence>
<dbReference type="Proteomes" id="UP000326912">
    <property type="component" value="Unassembled WGS sequence"/>
</dbReference>
<accession>A0A5J4KJL9</accession>
<dbReference type="Pfam" id="PF02518">
    <property type="entry name" value="HATPase_c"/>
    <property type="match status" value="1"/>
</dbReference>
<evidence type="ECO:0000259" key="4">
    <source>
        <dbReference type="SMART" id="SM00065"/>
    </source>
</evidence>
<organism evidence="5 6">
    <name type="scientific">Dictyobacter vulcani</name>
    <dbReference type="NCBI Taxonomy" id="2607529"/>
    <lineage>
        <taxon>Bacteria</taxon>
        <taxon>Bacillati</taxon>
        <taxon>Chloroflexota</taxon>
        <taxon>Ktedonobacteria</taxon>
        <taxon>Ktedonobacterales</taxon>
        <taxon>Dictyobacteraceae</taxon>
        <taxon>Dictyobacter</taxon>
    </lineage>
</organism>
<keyword evidence="1" id="KW-0808">Transferase</keyword>
<comment type="caution">
    <text evidence="5">The sequence shown here is derived from an EMBL/GenBank/DDBJ whole genome shotgun (WGS) entry which is preliminary data.</text>
</comment>
<proteinExistence type="predicted"/>
<feature type="domain" description="GAF" evidence="4">
    <location>
        <begin position="36"/>
        <end position="187"/>
    </location>
</feature>
<evidence type="ECO:0000256" key="3">
    <source>
        <dbReference type="ARBA" id="ARBA00023012"/>
    </source>
</evidence>
<dbReference type="InterPro" id="IPR029016">
    <property type="entry name" value="GAF-like_dom_sf"/>
</dbReference>
<dbReference type="SUPFAM" id="SSF55781">
    <property type="entry name" value="GAF domain-like"/>
    <property type="match status" value="1"/>
</dbReference>
<dbReference type="Gene3D" id="3.30.565.10">
    <property type="entry name" value="Histidine kinase-like ATPase, C-terminal domain"/>
    <property type="match status" value="1"/>
</dbReference>
<keyword evidence="6" id="KW-1185">Reference proteome</keyword>
<keyword evidence="3" id="KW-0902">Two-component regulatory system</keyword>
<dbReference type="InterPro" id="IPR003018">
    <property type="entry name" value="GAF"/>
</dbReference>
<dbReference type="InterPro" id="IPR003594">
    <property type="entry name" value="HATPase_dom"/>
</dbReference>
<gene>
    <name evidence="5" type="ORF">KDW_20950</name>
</gene>
<dbReference type="EMBL" id="BKZW01000001">
    <property type="protein sequence ID" value="GER87933.1"/>
    <property type="molecule type" value="Genomic_DNA"/>
</dbReference>
<reference evidence="5 6" key="1">
    <citation type="submission" date="2019-10" db="EMBL/GenBank/DDBJ databases">
        <title>Dictyobacter vulcani sp. nov., within the class Ktedonobacteria, isolated from soil of volcanic Mt. Zao.</title>
        <authorList>
            <person name="Zheng Y."/>
            <person name="Wang C.M."/>
            <person name="Sakai Y."/>
            <person name="Abe K."/>
            <person name="Yokota A."/>
            <person name="Yabe S."/>
        </authorList>
    </citation>
    <scope>NUCLEOTIDE SEQUENCE [LARGE SCALE GENOMIC DNA]</scope>
    <source>
        <strain evidence="5 6">W12</strain>
    </source>
</reference>
<dbReference type="Gene3D" id="1.20.5.1930">
    <property type="match status" value="1"/>
</dbReference>
<dbReference type="GO" id="GO:0046983">
    <property type="term" value="F:protein dimerization activity"/>
    <property type="evidence" value="ECO:0007669"/>
    <property type="project" value="InterPro"/>
</dbReference>
<dbReference type="AlphaFoldDB" id="A0A5J4KJL9"/>
<dbReference type="CDD" id="cd16917">
    <property type="entry name" value="HATPase_UhpB-NarQ-NarX-like"/>
    <property type="match status" value="1"/>
</dbReference>
<evidence type="ECO:0000256" key="2">
    <source>
        <dbReference type="ARBA" id="ARBA00022777"/>
    </source>
</evidence>
<dbReference type="SUPFAM" id="SSF55874">
    <property type="entry name" value="ATPase domain of HSP90 chaperone/DNA topoisomerase II/histidine kinase"/>
    <property type="match status" value="1"/>
</dbReference>